<accession>A0A0D6Q706</accession>
<evidence type="ECO:0000256" key="5">
    <source>
        <dbReference type="ARBA" id="ARBA00022755"/>
    </source>
</evidence>
<dbReference type="GO" id="GO:0004488">
    <property type="term" value="F:methylenetetrahydrofolate dehydrogenase (NADP+) activity"/>
    <property type="evidence" value="ECO:0007669"/>
    <property type="project" value="UniProtKB-UniRule"/>
</dbReference>
<keyword evidence="11 12" id="KW-0511">Multifunctional enzyme</keyword>
<dbReference type="SUPFAM" id="SSF53223">
    <property type="entry name" value="Aminoacid dehydrogenase-like, N-terminal domain"/>
    <property type="match status" value="1"/>
</dbReference>
<dbReference type="PANTHER" id="PTHR48099:SF5">
    <property type="entry name" value="C-1-TETRAHYDROFOLATE SYNTHASE, CYTOPLASMIC"/>
    <property type="match status" value="1"/>
</dbReference>
<dbReference type="EC" id="1.5.1.5" evidence="12"/>
<dbReference type="InterPro" id="IPR020631">
    <property type="entry name" value="THF_DH/CycHdrlase_NAD-bd_dom"/>
</dbReference>
<evidence type="ECO:0000256" key="1">
    <source>
        <dbReference type="ARBA" id="ARBA00004777"/>
    </source>
</evidence>
<evidence type="ECO:0000256" key="3">
    <source>
        <dbReference type="ARBA" id="ARBA00022563"/>
    </source>
</evidence>
<dbReference type="PANTHER" id="PTHR48099">
    <property type="entry name" value="C-1-TETRAHYDROFOLATE SYNTHASE, CYTOPLASMIC-RELATED"/>
    <property type="match status" value="1"/>
</dbReference>
<protein>
    <recommendedName>
        <fullName evidence="12">Bifunctional protein FolD</fullName>
    </recommendedName>
    <domain>
        <recommendedName>
            <fullName evidence="12">Methylenetetrahydrofolate dehydrogenase</fullName>
            <ecNumber evidence="12">1.5.1.5</ecNumber>
        </recommendedName>
    </domain>
    <domain>
        <recommendedName>
            <fullName evidence="12">Methenyltetrahydrofolate cyclohydrolase</fullName>
            <ecNumber evidence="12">3.5.4.9</ecNumber>
        </recommendedName>
    </domain>
</protein>
<feature type="binding site" evidence="12">
    <location>
        <begin position="165"/>
        <end position="167"/>
    </location>
    <ligand>
        <name>NADP(+)</name>
        <dbReference type="ChEBI" id="CHEBI:58349"/>
    </ligand>
</feature>
<dbReference type="GO" id="GO:0035999">
    <property type="term" value="P:tetrahydrofolate interconversion"/>
    <property type="evidence" value="ECO:0007669"/>
    <property type="project" value="UniProtKB-UniRule"/>
</dbReference>
<dbReference type="Pfam" id="PF00763">
    <property type="entry name" value="THF_DHG_CYH"/>
    <property type="match status" value="1"/>
</dbReference>
<evidence type="ECO:0000259" key="14">
    <source>
        <dbReference type="Pfam" id="PF02882"/>
    </source>
</evidence>
<gene>
    <name evidence="12" type="primary">folD</name>
    <name evidence="15" type="ORF">Gxy13693_005_047</name>
</gene>
<dbReference type="GO" id="GO:0006164">
    <property type="term" value="P:purine nucleotide biosynthetic process"/>
    <property type="evidence" value="ECO:0007669"/>
    <property type="project" value="UniProtKB-KW"/>
</dbReference>
<dbReference type="UniPathway" id="UPA00193"/>
<dbReference type="Proteomes" id="UP000032683">
    <property type="component" value="Unassembled WGS sequence"/>
</dbReference>
<dbReference type="EMBL" id="BANJ01000005">
    <property type="protein sequence ID" value="GAN98566.1"/>
    <property type="molecule type" value="Genomic_DNA"/>
</dbReference>
<dbReference type="SUPFAM" id="SSF51735">
    <property type="entry name" value="NAD(P)-binding Rossmann-fold domains"/>
    <property type="match status" value="1"/>
</dbReference>
<dbReference type="GO" id="GO:0000105">
    <property type="term" value="P:L-histidine biosynthetic process"/>
    <property type="evidence" value="ECO:0007669"/>
    <property type="project" value="UniProtKB-KW"/>
</dbReference>
<keyword evidence="3 12" id="KW-0554">One-carbon metabolism</keyword>
<keyword evidence="6 12" id="KW-0378">Hydrolase</keyword>
<comment type="function">
    <text evidence="12">Catalyzes the oxidation of 5,10-methylenetetrahydrofolate to 5,10-methenyltetrahydrofolate and then the hydrolysis of 5,10-methenyltetrahydrofolate to 10-formyltetrahydrofolate.</text>
</comment>
<dbReference type="InterPro" id="IPR000672">
    <property type="entry name" value="THF_DH/CycHdrlase"/>
</dbReference>
<comment type="similarity">
    <text evidence="12">Belongs to the tetrahydrofolate dehydrogenase/cyclohydrolase family.</text>
</comment>
<sequence>MMATLFNLDLITARLMDSARQRAGELARRGVTPALALLSVGADEPSRLYISRKVENCRDAGIHVDAHDLPPTIGQAALLEHIARLNADPLYHGVMVQLPLPPHLDARAICRAIAVHKDVDGLHPYNIMALHEATPGIIACTVRGIAHILARVHPDLAGLQVTIIGRGELVGLPAALLLGGRSVHGNADVTVVHSRSRNIADSTRQADIVIAAAGVPGMLTPGMLRPGATVIGVGMTWHDGRMTGDLSADMTMHDGWITPPAESFGGMTRMMLLHNILDVAATNV</sequence>
<dbReference type="FunFam" id="3.40.50.10860:FF:000005">
    <property type="entry name" value="C-1-tetrahydrofolate synthase, cytoplasmic, putative"/>
    <property type="match status" value="1"/>
</dbReference>
<evidence type="ECO:0000256" key="8">
    <source>
        <dbReference type="ARBA" id="ARBA00023002"/>
    </source>
</evidence>
<dbReference type="RefSeq" id="WP_048855477.1">
    <property type="nucleotide sequence ID" value="NZ_BANJ01000005.1"/>
</dbReference>
<keyword evidence="9 12" id="KW-0368">Histidine biosynthesis</keyword>
<dbReference type="InterPro" id="IPR036291">
    <property type="entry name" value="NAD(P)-bd_dom_sf"/>
</dbReference>
<keyword evidence="5 12" id="KW-0658">Purine biosynthesis</keyword>
<evidence type="ECO:0000259" key="13">
    <source>
        <dbReference type="Pfam" id="PF00763"/>
    </source>
</evidence>
<evidence type="ECO:0000256" key="9">
    <source>
        <dbReference type="ARBA" id="ARBA00023102"/>
    </source>
</evidence>
<dbReference type="HAMAP" id="MF_01576">
    <property type="entry name" value="THF_DHG_CYH"/>
    <property type="match status" value="1"/>
</dbReference>
<dbReference type="Gene3D" id="3.40.50.10860">
    <property type="entry name" value="Leucine Dehydrogenase, chain A, domain 1"/>
    <property type="match status" value="1"/>
</dbReference>
<evidence type="ECO:0000256" key="10">
    <source>
        <dbReference type="ARBA" id="ARBA00023167"/>
    </source>
</evidence>
<comment type="subunit">
    <text evidence="2 12">Homodimer.</text>
</comment>
<comment type="catalytic activity">
    <reaction evidence="12">
        <text>(6R)-5,10-methylene-5,6,7,8-tetrahydrofolate + NADP(+) = (6R)-5,10-methenyltetrahydrofolate + NADPH</text>
        <dbReference type="Rhea" id="RHEA:22812"/>
        <dbReference type="ChEBI" id="CHEBI:15636"/>
        <dbReference type="ChEBI" id="CHEBI:57455"/>
        <dbReference type="ChEBI" id="CHEBI:57783"/>
        <dbReference type="ChEBI" id="CHEBI:58349"/>
        <dbReference type="EC" id="1.5.1.5"/>
    </reaction>
</comment>
<dbReference type="PRINTS" id="PR00085">
    <property type="entry name" value="THFDHDRGNASE"/>
</dbReference>
<comment type="caution">
    <text evidence="12">Lacks conserved residue(s) required for the propagation of feature annotation.</text>
</comment>
<evidence type="ECO:0000256" key="6">
    <source>
        <dbReference type="ARBA" id="ARBA00022801"/>
    </source>
</evidence>
<name>A0A0D6Q706_KOMXY</name>
<dbReference type="GO" id="GO:0005829">
    <property type="term" value="C:cytosol"/>
    <property type="evidence" value="ECO:0007669"/>
    <property type="project" value="TreeGrafter"/>
</dbReference>
<organism evidence="15 16">
    <name type="scientific">Komagataeibacter xylinus NBRC 13693</name>
    <dbReference type="NCBI Taxonomy" id="1234668"/>
    <lineage>
        <taxon>Bacteria</taxon>
        <taxon>Pseudomonadati</taxon>
        <taxon>Pseudomonadota</taxon>
        <taxon>Alphaproteobacteria</taxon>
        <taxon>Acetobacterales</taxon>
        <taxon>Acetobacteraceae</taxon>
        <taxon>Komagataeibacter</taxon>
    </lineage>
</organism>
<dbReference type="GO" id="GO:0009086">
    <property type="term" value="P:methionine biosynthetic process"/>
    <property type="evidence" value="ECO:0007669"/>
    <property type="project" value="UniProtKB-KW"/>
</dbReference>
<evidence type="ECO:0000313" key="16">
    <source>
        <dbReference type="Proteomes" id="UP000032683"/>
    </source>
</evidence>
<comment type="pathway">
    <text evidence="1 12">One-carbon metabolism; tetrahydrofolate interconversion.</text>
</comment>
<evidence type="ECO:0000313" key="15">
    <source>
        <dbReference type="EMBL" id="GAN98566.1"/>
    </source>
</evidence>
<dbReference type="Pfam" id="PF02882">
    <property type="entry name" value="THF_DHG_CYH_C"/>
    <property type="match status" value="1"/>
</dbReference>
<keyword evidence="4 12" id="KW-0028">Amino-acid biosynthesis</keyword>
<comment type="catalytic activity">
    <reaction evidence="12">
        <text>(6R)-5,10-methenyltetrahydrofolate + H2O = (6R)-10-formyltetrahydrofolate + H(+)</text>
        <dbReference type="Rhea" id="RHEA:23700"/>
        <dbReference type="ChEBI" id="CHEBI:15377"/>
        <dbReference type="ChEBI" id="CHEBI:15378"/>
        <dbReference type="ChEBI" id="CHEBI:57455"/>
        <dbReference type="ChEBI" id="CHEBI:195366"/>
        <dbReference type="EC" id="3.5.4.9"/>
    </reaction>
</comment>
<dbReference type="EC" id="3.5.4.9" evidence="12"/>
<evidence type="ECO:0000256" key="12">
    <source>
        <dbReference type="HAMAP-Rule" id="MF_01576"/>
    </source>
</evidence>
<proteinExistence type="inferred from homology"/>
<dbReference type="GO" id="GO:0004477">
    <property type="term" value="F:methenyltetrahydrofolate cyclohydrolase activity"/>
    <property type="evidence" value="ECO:0007669"/>
    <property type="project" value="UniProtKB-UniRule"/>
</dbReference>
<dbReference type="InterPro" id="IPR046346">
    <property type="entry name" value="Aminoacid_DH-like_N_sf"/>
</dbReference>
<keyword evidence="10 12" id="KW-0486">Methionine biosynthesis</keyword>
<feature type="domain" description="Tetrahydrofolate dehydrogenase/cyclohydrolase NAD(P)-binding" evidence="14">
    <location>
        <begin position="139"/>
        <end position="282"/>
    </location>
</feature>
<dbReference type="InterPro" id="IPR020630">
    <property type="entry name" value="THF_DH/CycHdrlase_cat_dom"/>
</dbReference>
<dbReference type="Gene3D" id="3.40.50.720">
    <property type="entry name" value="NAD(P)-binding Rossmann-like Domain"/>
    <property type="match status" value="1"/>
</dbReference>
<feature type="domain" description="Tetrahydrofolate dehydrogenase/cyclohydrolase catalytic" evidence="13">
    <location>
        <begin position="12"/>
        <end position="120"/>
    </location>
</feature>
<comment type="caution">
    <text evidence="15">The sequence shown here is derived from an EMBL/GenBank/DDBJ whole genome shotgun (WGS) entry which is preliminary data.</text>
</comment>
<reference evidence="15 16" key="1">
    <citation type="submission" date="2012-11" db="EMBL/GenBank/DDBJ databases">
        <title>Whole genome sequence of Gluconacetobacter xylinus NBRC 13693.</title>
        <authorList>
            <person name="Azuma Y."/>
            <person name="Higashiura N."/>
            <person name="Hirakawa H."/>
            <person name="Matsushita K."/>
        </authorList>
    </citation>
    <scope>NUCLEOTIDE SEQUENCE [LARGE SCALE GENOMIC DNA]</scope>
    <source>
        <strain evidence="15 16">NBRC 13693</strain>
    </source>
</reference>
<keyword evidence="8 12" id="KW-0560">Oxidoreductase</keyword>
<evidence type="ECO:0000256" key="2">
    <source>
        <dbReference type="ARBA" id="ARBA00011738"/>
    </source>
</evidence>
<dbReference type="AlphaFoldDB" id="A0A0D6Q706"/>
<evidence type="ECO:0000256" key="7">
    <source>
        <dbReference type="ARBA" id="ARBA00022857"/>
    </source>
</evidence>
<evidence type="ECO:0000256" key="11">
    <source>
        <dbReference type="ARBA" id="ARBA00023268"/>
    </source>
</evidence>
<evidence type="ECO:0000256" key="4">
    <source>
        <dbReference type="ARBA" id="ARBA00022605"/>
    </source>
</evidence>
<keyword evidence="7 12" id="KW-0521">NADP</keyword>